<dbReference type="InterPro" id="IPR023707">
    <property type="entry name" value="OM_assembly_BamA"/>
</dbReference>
<accession>A0ABQ5U4Y8</accession>
<name>A0ABQ5U4Y8_9PROT</name>
<keyword evidence="12" id="KW-1185">Reference proteome</keyword>
<evidence type="ECO:0000256" key="9">
    <source>
        <dbReference type="NCBIfam" id="TIGR03303"/>
    </source>
</evidence>
<sequence length="751" mass="84033">MLLVTGATATHTDRVAYAQTAGTISEIRVEGNRRIEASTVRSYLLFSVGSPYQRGRVDQSLKALFNTGLFADVSIARDGNAVVVKVIENPIINRLAFEGNRRIQDDVLNAEVQLRPRVVYTRARVQNDVQRIITVYRRSGRFAAVVEPKVIQLPENRVDLVFEINEGEETGIKKIRFVGNKVFPDKRLLSQISTDESRWYNFLSDSDTYDPDRLTYDRELLRKYYLSKGYADFRVVSAIAELTPDRDGFFITFALDEGQQYRFGKIDVASEIKDLEPEVIRSLLTTYEGETYNADAIEESIQNITFELGKLGYAFVNIRPRVDRDKDNLTIGLTYEINKGPRVYVERINITGNVRTLDHVIRREFKLAEGDAFNTSLLRLSRSKIRSLDFFEKVEITQDEGSSPDKTVINVDVQEKSTGELSIGAGFSTEDSISGDLQIRERNLLGRGQDLRFKISLGAENQQIDLGFTEPHFLGKDLQAGFDIYSLRRDLQNQSSYDLERTGINLRTGFPIKDHITAGLRYSLVQENISDVGPGASSIIARSEGELLTSSLGYTLSFNYLDDNILPTEGNRYTFGQTFSGVGGDVYSVATTAGYTHFFPVYEDDVVFSVGGDAGYIFGLGEDVVLQQRYNIGGRTFRGFEKSGIGPRDEVTGDALGGNAYVVGKAELRFPMGFPEEFGLLGRTFVNVGTLTGIDDNDPVIVDSASIRGSAGFGVNWTSPFGPLQVNISYPFLKEDYDKDEVFQFEFGTRF</sequence>
<organism evidence="11 12">
    <name type="scientific">Sneathiella chinensis</name>
    <dbReference type="NCBI Taxonomy" id="349750"/>
    <lineage>
        <taxon>Bacteria</taxon>
        <taxon>Pseudomonadati</taxon>
        <taxon>Pseudomonadota</taxon>
        <taxon>Alphaproteobacteria</taxon>
        <taxon>Sneathiellales</taxon>
        <taxon>Sneathiellaceae</taxon>
        <taxon>Sneathiella</taxon>
    </lineage>
</organism>
<dbReference type="Proteomes" id="UP001161409">
    <property type="component" value="Unassembled WGS sequence"/>
</dbReference>
<evidence type="ECO:0000256" key="3">
    <source>
        <dbReference type="ARBA" id="ARBA00022692"/>
    </source>
</evidence>
<comment type="subcellular location">
    <subcellularLocation>
        <location evidence="8">Cell outer membrane</location>
    </subcellularLocation>
    <subcellularLocation>
        <location evidence="1">Membrane</location>
    </subcellularLocation>
</comment>
<evidence type="ECO:0000313" key="12">
    <source>
        <dbReference type="Proteomes" id="UP001161409"/>
    </source>
</evidence>
<keyword evidence="7 8" id="KW-0998">Cell outer membrane</keyword>
<comment type="function">
    <text evidence="8">Part of the outer membrane protein assembly complex, which is involved in assembly and insertion of beta-barrel proteins into the outer membrane.</text>
</comment>
<dbReference type="InterPro" id="IPR010827">
    <property type="entry name" value="BamA/TamA_POTRA"/>
</dbReference>
<evidence type="ECO:0000256" key="4">
    <source>
        <dbReference type="ARBA" id="ARBA00022729"/>
    </source>
</evidence>
<evidence type="ECO:0000256" key="7">
    <source>
        <dbReference type="ARBA" id="ARBA00023237"/>
    </source>
</evidence>
<reference evidence="11" key="2">
    <citation type="submission" date="2023-01" db="EMBL/GenBank/DDBJ databases">
        <title>Draft genome sequence of Sneathiella chinensis strain NBRC 103408.</title>
        <authorList>
            <person name="Sun Q."/>
            <person name="Mori K."/>
        </authorList>
    </citation>
    <scope>NUCLEOTIDE SEQUENCE</scope>
    <source>
        <strain evidence="11">NBRC 103408</strain>
    </source>
</reference>
<dbReference type="RefSeq" id="WP_206374611.1">
    <property type="nucleotide sequence ID" value="NZ_BSNF01000008.1"/>
</dbReference>
<dbReference type="NCBIfam" id="TIGR03303">
    <property type="entry name" value="OM_YaeT"/>
    <property type="match status" value="1"/>
</dbReference>
<evidence type="ECO:0000256" key="1">
    <source>
        <dbReference type="ARBA" id="ARBA00004370"/>
    </source>
</evidence>
<comment type="subunit">
    <text evidence="8">Part of the Bam complex.</text>
</comment>
<feature type="domain" description="POTRA" evidence="10">
    <location>
        <begin position="22"/>
        <end position="89"/>
    </location>
</feature>
<evidence type="ECO:0000313" key="11">
    <source>
        <dbReference type="EMBL" id="GLQ07204.1"/>
    </source>
</evidence>
<dbReference type="Gene3D" id="3.10.20.310">
    <property type="entry name" value="membrane protein fhac"/>
    <property type="match status" value="5"/>
</dbReference>
<dbReference type="HAMAP" id="MF_01430">
    <property type="entry name" value="OM_assembly_BamA"/>
    <property type="match status" value="1"/>
</dbReference>
<evidence type="ECO:0000256" key="6">
    <source>
        <dbReference type="ARBA" id="ARBA00023136"/>
    </source>
</evidence>
<protein>
    <recommendedName>
        <fullName evidence="8 9">Outer membrane protein assembly factor BamA</fullName>
    </recommendedName>
</protein>
<dbReference type="PIRSF" id="PIRSF006076">
    <property type="entry name" value="OM_assembly_OMP85"/>
    <property type="match status" value="1"/>
</dbReference>
<evidence type="ECO:0000259" key="10">
    <source>
        <dbReference type="PROSITE" id="PS51779"/>
    </source>
</evidence>
<proteinExistence type="inferred from homology"/>
<dbReference type="EMBL" id="BSNF01000008">
    <property type="protein sequence ID" value="GLQ07204.1"/>
    <property type="molecule type" value="Genomic_DNA"/>
</dbReference>
<keyword evidence="4 8" id="KW-0732">Signal</keyword>
<comment type="similarity">
    <text evidence="8">Belongs to the BamA family.</text>
</comment>
<keyword evidence="3 8" id="KW-0812">Transmembrane</keyword>
<reference evidence="11" key="1">
    <citation type="journal article" date="2014" name="Int. J. Syst. Evol. Microbiol.">
        <title>Complete genome of a new Firmicutes species belonging to the dominant human colonic microbiota ('Ruminococcus bicirculans') reveals two chromosomes and a selective capacity to utilize plant glucans.</title>
        <authorList>
            <consortium name="NISC Comparative Sequencing Program"/>
            <person name="Wegmann U."/>
            <person name="Louis P."/>
            <person name="Goesmann A."/>
            <person name="Henrissat B."/>
            <person name="Duncan S.H."/>
            <person name="Flint H.J."/>
        </authorList>
    </citation>
    <scope>NUCLEOTIDE SEQUENCE</scope>
    <source>
        <strain evidence="11">NBRC 103408</strain>
    </source>
</reference>
<keyword evidence="5 8" id="KW-0677">Repeat</keyword>
<feature type="domain" description="POTRA" evidence="10">
    <location>
        <begin position="343"/>
        <end position="416"/>
    </location>
</feature>
<dbReference type="Pfam" id="PF07244">
    <property type="entry name" value="POTRA"/>
    <property type="match status" value="5"/>
</dbReference>
<dbReference type="Pfam" id="PF01103">
    <property type="entry name" value="Omp85"/>
    <property type="match status" value="1"/>
</dbReference>
<dbReference type="InterPro" id="IPR034746">
    <property type="entry name" value="POTRA"/>
</dbReference>
<feature type="domain" description="POTRA" evidence="10">
    <location>
        <begin position="90"/>
        <end position="167"/>
    </location>
</feature>
<evidence type="ECO:0000256" key="5">
    <source>
        <dbReference type="ARBA" id="ARBA00022737"/>
    </source>
</evidence>
<evidence type="ECO:0000256" key="2">
    <source>
        <dbReference type="ARBA" id="ARBA00022452"/>
    </source>
</evidence>
<comment type="caution">
    <text evidence="11">The sequence shown here is derived from an EMBL/GenBank/DDBJ whole genome shotgun (WGS) entry which is preliminary data.</text>
</comment>
<dbReference type="PROSITE" id="PS51779">
    <property type="entry name" value="POTRA"/>
    <property type="match status" value="3"/>
</dbReference>
<evidence type="ECO:0000256" key="8">
    <source>
        <dbReference type="HAMAP-Rule" id="MF_01430"/>
    </source>
</evidence>
<dbReference type="InterPro" id="IPR000184">
    <property type="entry name" value="Bac_surfAg_D15"/>
</dbReference>
<dbReference type="InterPro" id="IPR039910">
    <property type="entry name" value="D15-like"/>
</dbReference>
<dbReference type="Gene3D" id="2.40.160.50">
    <property type="entry name" value="membrane protein fhac: a member of the omp85/tpsb transporter family"/>
    <property type="match status" value="1"/>
</dbReference>
<keyword evidence="6 8" id="KW-0472">Membrane</keyword>
<gene>
    <name evidence="8 11" type="primary">bamA</name>
    <name evidence="11" type="ORF">GCM10007924_24250</name>
</gene>
<keyword evidence="2 8" id="KW-1134">Transmembrane beta strand</keyword>
<dbReference type="PANTHER" id="PTHR12815">
    <property type="entry name" value="SORTING AND ASSEMBLY MACHINERY SAMM50 PROTEIN FAMILY MEMBER"/>
    <property type="match status" value="1"/>
</dbReference>
<dbReference type="PANTHER" id="PTHR12815:SF23">
    <property type="entry name" value="OUTER MEMBRANE PROTEIN ASSEMBLY FACTOR BAMA"/>
    <property type="match status" value="1"/>
</dbReference>